<name>A0AAW1TCQ5_9CHLO</name>
<accession>A0AAW1TCQ5</accession>
<dbReference type="EMBL" id="JALJOV010000096">
    <property type="protein sequence ID" value="KAK9867289.1"/>
    <property type="molecule type" value="Genomic_DNA"/>
</dbReference>
<keyword evidence="2" id="KW-1185">Reference proteome</keyword>
<protein>
    <submittedName>
        <fullName evidence="1">Uncharacterized protein</fullName>
    </submittedName>
</protein>
<reference evidence="1 2" key="1">
    <citation type="journal article" date="2024" name="Nat. Commun.">
        <title>Phylogenomics reveals the evolutionary origins of lichenization in chlorophyte algae.</title>
        <authorList>
            <person name="Puginier C."/>
            <person name="Libourel C."/>
            <person name="Otte J."/>
            <person name="Skaloud P."/>
            <person name="Haon M."/>
            <person name="Grisel S."/>
            <person name="Petersen M."/>
            <person name="Berrin J.G."/>
            <person name="Delaux P.M."/>
            <person name="Dal Grande F."/>
            <person name="Keller J."/>
        </authorList>
    </citation>
    <scope>NUCLEOTIDE SEQUENCE [LARGE SCALE GENOMIC DNA]</scope>
    <source>
        <strain evidence="1 2">SAG 2523</strain>
    </source>
</reference>
<proteinExistence type="predicted"/>
<organism evidence="1 2">
    <name type="scientific">Apatococcus fuscideae</name>
    <dbReference type="NCBI Taxonomy" id="2026836"/>
    <lineage>
        <taxon>Eukaryota</taxon>
        <taxon>Viridiplantae</taxon>
        <taxon>Chlorophyta</taxon>
        <taxon>core chlorophytes</taxon>
        <taxon>Trebouxiophyceae</taxon>
        <taxon>Chlorellales</taxon>
        <taxon>Chlorellaceae</taxon>
        <taxon>Apatococcus</taxon>
    </lineage>
</organism>
<sequence length="160" mass="18500">MVTSLGFQPRLRFPLFVYDAVSKFFFRGSHREVLQRNFHQNFTPGVAEQPMQDDQGQQRTLGEVWMDVWLREYDDWFASDNKYAVASQIQLCLKHKTTKEMQRALCISPVPIMTYVALQDKTIPVRDQLKMTKRLGAQSHEAKVCSKRDGTLRSASTAVK</sequence>
<comment type="caution">
    <text evidence="1">The sequence shown here is derived from an EMBL/GenBank/DDBJ whole genome shotgun (WGS) entry which is preliminary data.</text>
</comment>
<dbReference type="AlphaFoldDB" id="A0AAW1TCQ5"/>
<evidence type="ECO:0000313" key="2">
    <source>
        <dbReference type="Proteomes" id="UP001485043"/>
    </source>
</evidence>
<evidence type="ECO:0000313" key="1">
    <source>
        <dbReference type="EMBL" id="KAK9867289.1"/>
    </source>
</evidence>
<gene>
    <name evidence="1" type="ORF">WJX84_001027</name>
</gene>
<dbReference type="Proteomes" id="UP001485043">
    <property type="component" value="Unassembled WGS sequence"/>
</dbReference>